<dbReference type="Pfam" id="PF03031">
    <property type="entry name" value="NIF"/>
    <property type="match status" value="1"/>
</dbReference>
<reference evidence="3" key="1">
    <citation type="submission" date="2023-07" db="EMBL/GenBank/DDBJ databases">
        <authorList>
            <consortium name="AG Swart"/>
            <person name="Singh M."/>
            <person name="Singh A."/>
            <person name="Seah K."/>
            <person name="Emmerich C."/>
        </authorList>
    </citation>
    <scope>NUCLEOTIDE SEQUENCE</scope>
    <source>
        <strain evidence="3">DP1</strain>
    </source>
</reference>
<dbReference type="InterPro" id="IPR050365">
    <property type="entry name" value="TIM50"/>
</dbReference>
<proteinExistence type="predicted"/>
<comment type="caution">
    <text evidence="3">The sequence shown here is derived from an EMBL/GenBank/DDBJ whole genome shotgun (WGS) entry which is preliminary data.</text>
</comment>
<dbReference type="SMART" id="SM00577">
    <property type="entry name" value="CPDc"/>
    <property type="match status" value="1"/>
</dbReference>
<dbReference type="Gene3D" id="3.40.50.1000">
    <property type="entry name" value="HAD superfamily/HAD-like"/>
    <property type="match status" value="1"/>
</dbReference>
<dbReference type="SUPFAM" id="SSF56784">
    <property type="entry name" value="HAD-like"/>
    <property type="match status" value="1"/>
</dbReference>
<dbReference type="NCBIfam" id="TIGR02251">
    <property type="entry name" value="HIF-SF_euk"/>
    <property type="match status" value="1"/>
</dbReference>
<organism evidence="3 4">
    <name type="scientific">Euplotes crassus</name>
    <dbReference type="NCBI Taxonomy" id="5936"/>
    <lineage>
        <taxon>Eukaryota</taxon>
        <taxon>Sar</taxon>
        <taxon>Alveolata</taxon>
        <taxon>Ciliophora</taxon>
        <taxon>Intramacronucleata</taxon>
        <taxon>Spirotrichea</taxon>
        <taxon>Hypotrichia</taxon>
        <taxon>Euplotida</taxon>
        <taxon>Euplotidae</taxon>
        <taxon>Moneuplotes</taxon>
    </lineage>
</organism>
<dbReference type="CDD" id="cd07521">
    <property type="entry name" value="HAD_FCP1-like"/>
    <property type="match status" value="1"/>
</dbReference>
<dbReference type="InterPro" id="IPR036412">
    <property type="entry name" value="HAD-like_sf"/>
</dbReference>
<dbReference type="InterPro" id="IPR011948">
    <property type="entry name" value="Dullard_phosphatase"/>
</dbReference>
<sequence>MNSTKRRKSLFSCCFGRKSKKKVLPEEETEGNQEFRHRNTLIESNLAKNHSNLNEMLSKRNNSTIPRRGIKAKCLLPPSKESDKKTLILDLDETCAHSSFSEFKNSNFKQRIVYEGIPYTIHVLKRPHLQEFLKRMSKLYEIIFYTASVREYADLVLDYIDPEDIGSARLFREDCRHIEGSFVKDLSNLGRDLKKTVIIDNSPIAYCLNPNNGLPIKSFYDDINDEELLHMIPVLEHLDTVDNIQEFIEEQMLNIASNCNWVAPSPKRTASITKEPTNDEKSITRNMKYSSPEVEDFKENIGACDDELKLEDISEGNTNNDQDSKVLEKYDFSSLSKPKGMLARYNELSAVRRPTDEIKEATEDAYQIGQGSQTEDNFTSGITPNLKHQHISSENLRYNQVSLKNTIEHNLKTRVKSPDDAQFRLSKIVQNSLNGLNNERVLHKCGKIREKMSKDTDKKLTQKSLVEILSNSASTNIVGVTRSVDDKTKKHEKRESVIQNLLKKDTGNNNLNRATESEAERGKDGEEEKTIEEDVPTKVNFNIDNKLANFDKFGAFKPLSKEHTYQKNKNNLDIMEIKQIET</sequence>
<dbReference type="PANTHER" id="PTHR12210">
    <property type="entry name" value="DULLARD PROTEIN PHOSPHATASE"/>
    <property type="match status" value="1"/>
</dbReference>
<dbReference type="InterPro" id="IPR004274">
    <property type="entry name" value="FCP1_dom"/>
</dbReference>
<dbReference type="GO" id="GO:0016791">
    <property type="term" value="F:phosphatase activity"/>
    <property type="evidence" value="ECO:0007669"/>
    <property type="project" value="InterPro"/>
</dbReference>
<dbReference type="AlphaFoldDB" id="A0AAD1UBZ9"/>
<evidence type="ECO:0000259" key="2">
    <source>
        <dbReference type="PROSITE" id="PS50969"/>
    </source>
</evidence>
<dbReference type="PROSITE" id="PS50969">
    <property type="entry name" value="FCP1"/>
    <property type="match status" value="1"/>
</dbReference>
<evidence type="ECO:0000256" key="1">
    <source>
        <dbReference type="SAM" id="MobiDB-lite"/>
    </source>
</evidence>
<keyword evidence="4" id="KW-1185">Reference proteome</keyword>
<gene>
    <name evidence="3" type="ORF">ECRASSUSDP1_LOCUS3954</name>
</gene>
<feature type="compositionally biased region" description="Basic and acidic residues" evidence="1">
    <location>
        <begin position="515"/>
        <end position="528"/>
    </location>
</feature>
<dbReference type="FunFam" id="3.40.50.1000:FF:000093">
    <property type="entry name" value="NLI interacting factor-like phosphatase family protein"/>
    <property type="match status" value="1"/>
</dbReference>
<evidence type="ECO:0000313" key="3">
    <source>
        <dbReference type="EMBL" id="CAI2362629.1"/>
    </source>
</evidence>
<dbReference type="InterPro" id="IPR023214">
    <property type="entry name" value="HAD_sf"/>
</dbReference>
<dbReference type="Proteomes" id="UP001295684">
    <property type="component" value="Unassembled WGS sequence"/>
</dbReference>
<protein>
    <recommendedName>
        <fullName evidence="2">FCP1 homology domain-containing protein</fullName>
    </recommendedName>
</protein>
<feature type="region of interest" description="Disordered" evidence="1">
    <location>
        <begin position="504"/>
        <end position="533"/>
    </location>
</feature>
<dbReference type="EMBL" id="CAMPGE010003786">
    <property type="protein sequence ID" value="CAI2362629.1"/>
    <property type="molecule type" value="Genomic_DNA"/>
</dbReference>
<accession>A0AAD1UBZ9</accession>
<name>A0AAD1UBZ9_EUPCR</name>
<evidence type="ECO:0000313" key="4">
    <source>
        <dbReference type="Proteomes" id="UP001295684"/>
    </source>
</evidence>
<feature type="domain" description="FCP1 homology" evidence="2">
    <location>
        <begin position="80"/>
        <end position="238"/>
    </location>
</feature>